<dbReference type="GO" id="GO:0015074">
    <property type="term" value="P:DNA integration"/>
    <property type="evidence" value="ECO:0007669"/>
    <property type="project" value="InterPro"/>
</dbReference>
<evidence type="ECO:0000313" key="5">
    <source>
        <dbReference type="Proteomes" id="UP001362999"/>
    </source>
</evidence>
<dbReference type="InterPro" id="IPR036397">
    <property type="entry name" value="RNaseH_sf"/>
</dbReference>
<accession>A0AAW0BNX9</accession>
<proteinExistence type="predicted"/>
<evidence type="ECO:0000313" key="4">
    <source>
        <dbReference type="EMBL" id="KAK7027644.1"/>
    </source>
</evidence>
<dbReference type="SUPFAM" id="SSF53098">
    <property type="entry name" value="Ribonuclease H-like"/>
    <property type="match status" value="1"/>
</dbReference>
<feature type="domain" description="Integrase catalytic" evidence="3">
    <location>
        <begin position="233"/>
        <end position="344"/>
    </location>
</feature>
<dbReference type="PANTHER" id="PTHR46791">
    <property type="entry name" value="EXPRESSED PROTEIN"/>
    <property type="match status" value="1"/>
</dbReference>
<dbReference type="AlphaFoldDB" id="A0AAW0BNX9"/>
<dbReference type="EMBL" id="JAWWNJ010000029">
    <property type="protein sequence ID" value="KAK7027644.1"/>
    <property type="molecule type" value="Genomic_DNA"/>
</dbReference>
<feature type="region of interest" description="Disordered" evidence="2">
    <location>
        <begin position="78"/>
        <end position="102"/>
    </location>
</feature>
<sequence length="538" mass="60902">MSEQLENLRQAYQILKRNVIRTLRTQRGADTQLTYQVNEVLQFSGAIQIHRAIIPAAELATVEQSITEMIDALEEARHESSDMPTGPSLPVVSRTSTGGRPRVEIDPEILRQALALRGPSHLEEVFGVGARTIRRRALEYGLVEPGEPVYTDTPQEDGSISRTYTSTSAPVSTISDDELDSLLASILETFPNFGRRMLKGRLRNLGHRVPRDRIAASYLRVHGSPGAFGARFIHRTPYTVAGANSLWHHDGQHGLIRFKIVIHCFIDGKSRLVTGIAVNDNNRAQTVLELFQDAVRRYGLPSRVRGDHGAENILVAVMMETERGVERGSYIWGRSVNNTRIERLWYDVTHAFGFKWKKFFTDLEVNHGLNPTVPEHIWLLHHLFLPSIQQDALEWAEAWNQHDLQIRGERTRSPHDMFFFSQLQDGPRGLERMVVPTDDEVADPSTYGIDWDVADDPALMHHFLMQNPEEWADSNPFSPNAHDLSEVVCEAPEAPFTAEQIAYLDHELASTIDLTSRSMTVRKLVWKEAFAICSAFYE</sequence>
<evidence type="ECO:0000259" key="3">
    <source>
        <dbReference type="PROSITE" id="PS50994"/>
    </source>
</evidence>
<comment type="caution">
    <text evidence="4">The sequence shown here is derived from an EMBL/GenBank/DDBJ whole genome shotgun (WGS) entry which is preliminary data.</text>
</comment>
<dbReference type="InterPro" id="IPR001584">
    <property type="entry name" value="Integrase_cat-core"/>
</dbReference>
<dbReference type="InterPro" id="IPR012337">
    <property type="entry name" value="RNaseH-like_sf"/>
</dbReference>
<dbReference type="Proteomes" id="UP001362999">
    <property type="component" value="Unassembled WGS sequence"/>
</dbReference>
<dbReference type="GO" id="GO:0005634">
    <property type="term" value="C:nucleus"/>
    <property type="evidence" value="ECO:0007669"/>
    <property type="project" value="UniProtKB-ARBA"/>
</dbReference>
<dbReference type="InterPro" id="IPR058913">
    <property type="entry name" value="Integrase_dom_put"/>
</dbReference>
<dbReference type="GO" id="GO:0003723">
    <property type="term" value="F:RNA binding"/>
    <property type="evidence" value="ECO:0007669"/>
    <property type="project" value="UniProtKB-KW"/>
</dbReference>
<name>A0AAW0BNX9_9AGAR</name>
<keyword evidence="1" id="KW-0694">RNA-binding</keyword>
<dbReference type="Pfam" id="PF24764">
    <property type="entry name" value="rva_4"/>
    <property type="match status" value="1"/>
</dbReference>
<gene>
    <name evidence="4" type="ORF">R3P38DRAFT_3394864</name>
</gene>
<keyword evidence="5" id="KW-1185">Reference proteome</keyword>
<evidence type="ECO:0000256" key="2">
    <source>
        <dbReference type="SAM" id="MobiDB-lite"/>
    </source>
</evidence>
<organism evidence="4 5">
    <name type="scientific">Favolaschia claudopus</name>
    <dbReference type="NCBI Taxonomy" id="2862362"/>
    <lineage>
        <taxon>Eukaryota</taxon>
        <taxon>Fungi</taxon>
        <taxon>Dikarya</taxon>
        <taxon>Basidiomycota</taxon>
        <taxon>Agaricomycotina</taxon>
        <taxon>Agaricomycetes</taxon>
        <taxon>Agaricomycetidae</taxon>
        <taxon>Agaricales</taxon>
        <taxon>Marasmiineae</taxon>
        <taxon>Mycenaceae</taxon>
        <taxon>Favolaschia</taxon>
    </lineage>
</organism>
<protein>
    <recommendedName>
        <fullName evidence="3">Integrase catalytic domain-containing protein</fullName>
    </recommendedName>
</protein>
<reference evidence="4 5" key="1">
    <citation type="journal article" date="2024" name="J Genomics">
        <title>Draft genome sequencing and assembly of Favolaschia claudopus CIRM-BRFM 2984 isolated from oak limbs.</title>
        <authorList>
            <person name="Navarro D."/>
            <person name="Drula E."/>
            <person name="Chaduli D."/>
            <person name="Cazenave R."/>
            <person name="Ahrendt S."/>
            <person name="Wang J."/>
            <person name="Lipzen A."/>
            <person name="Daum C."/>
            <person name="Barry K."/>
            <person name="Grigoriev I.V."/>
            <person name="Favel A."/>
            <person name="Rosso M.N."/>
            <person name="Martin F."/>
        </authorList>
    </citation>
    <scope>NUCLEOTIDE SEQUENCE [LARGE SCALE GENOMIC DNA]</scope>
    <source>
        <strain evidence="4 5">CIRM-BRFM 2984</strain>
    </source>
</reference>
<evidence type="ECO:0000256" key="1">
    <source>
        <dbReference type="ARBA" id="ARBA00022884"/>
    </source>
</evidence>
<dbReference type="PANTHER" id="PTHR46791:SF5">
    <property type="entry name" value="CLR5 DOMAIN-CONTAINING PROTEIN-RELATED"/>
    <property type="match status" value="1"/>
</dbReference>
<dbReference type="PROSITE" id="PS50994">
    <property type="entry name" value="INTEGRASE"/>
    <property type="match status" value="1"/>
</dbReference>
<dbReference type="Gene3D" id="3.30.420.10">
    <property type="entry name" value="Ribonuclease H-like superfamily/Ribonuclease H"/>
    <property type="match status" value="1"/>
</dbReference>